<accession>A0A9D3T6G9</accession>
<evidence type="ECO:0000256" key="2">
    <source>
        <dbReference type="ARBA" id="ARBA00022490"/>
    </source>
</evidence>
<dbReference type="InterPro" id="IPR051249">
    <property type="entry name" value="NLRP_Inflammasome"/>
</dbReference>
<evidence type="ECO:0000259" key="7">
    <source>
        <dbReference type="PROSITE" id="PS50209"/>
    </source>
</evidence>
<dbReference type="GO" id="GO:0061702">
    <property type="term" value="C:canonical inflammasome complex"/>
    <property type="evidence" value="ECO:0007669"/>
    <property type="project" value="UniProtKB-SubCell"/>
</dbReference>
<evidence type="ECO:0000259" key="8">
    <source>
        <dbReference type="PROSITE" id="PS50824"/>
    </source>
</evidence>
<evidence type="ECO:0000256" key="6">
    <source>
        <dbReference type="ARBA" id="ARBA00023233"/>
    </source>
</evidence>
<dbReference type="Proteomes" id="UP001046870">
    <property type="component" value="Chromosome 10"/>
</dbReference>
<reference evidence="9" key="1">
    <citation type="submission" date="2021-01" db="EMBL/GenBank/DDBJ databases">
        <authorList>
            <person name="Zahm M."/>
            <person name="Roques C."/>
            <person name="Cabau C."/>
            <person name="Klopp C."/>
            <person name="Donnadieu C."/>
            <person name="Jouanno E."/>
            <person name="Lampietro C."/>
            <person name="Louis A."/>
            <person name="Herpin A."/>
            <person name="Echchiki A."/>
            <person name="Berthelot C."/>
            <person name="Parey E."/>
            <person name="Roest-Crollius H."/>
            <person name="Braasch I."/>
            <person name="Postlethwait J."/>
            <person name="Bobe J."/>
            <person name="Montfort J."/>
            <person name="Bouchez O."/>
            <person name="Begum T."/>
            <person name="Mejri S."/>
            <person name="Adams A."/>
            <person name="Chen W.-J."/>
            <person name="Guiguen Y."/>
        </authorList>
    </citation>
    <scope>NUCLEOTIDE SEQUENCE</scope>
    <source>
        <strain evidence="9">YG-15Mar2019-1</strain>
        <tissue evidence="9">Brain</tissue>
    </source>
</reference>
<sequence length="199" mass="21884">MAKTTRDHLVDTLEDLGEKNFKKFKTKLCDRKEEPRIRKGAIEGADNLDLTEKLISTYTEQGAVKITIEILESIGCAQEASDFKQNTGFNEQSAGGAAAAAAAAGGPLHMVGGQHFVDRHRTALIERVSQVESILDRLLERGVITQMSYSDIVAETGSVRKMRNLLMGPMNASGNLGKDVLYDILQELEPYLMNDLSKQ</sequence>
<proteinExistence type="predicted"/>
<keyword evidence="5" id="KW-0395">Inflammatory response</keyword>
<dbReference type="SMART" id="SM01289">
    <property type="entry name" value="PYRIN"/>
    <property type="match status" value="1"/>
</dbReference>
<dbReference type="OrthoDB" id="8888059at2759"/>
<dbReference type="CDD" id="cd08321">
    <property type="entry name" value="Pyrin_ASC-like"/>
    <property type="match status" value="1"/>
</dbReference>
<evidence type="ECO:0008006" key="11">
    <source>
        <dbReference type="Google" id="ProtNLM"/>
    </source>
</evidence>
<name>A0A9D3T6G9_MEGAT</name>
<dbReference type="SUPFAM" id="SSF47986">
    <property type="entry name" value="DEATH domain"/>
    <property type="match status" value="2"/>
</dbReference>
<dbReference type="AlphaFoldDB" id="A0A9D3T6G9"/>
<keyword evidence="2" id="KW-0963">Cytoplasm</keyword>
<dbReference type="InterPro" id="IPR033516">
    <property type="entry name" value="CARD8/ASC/NALP1_CARD"/>
</dbReference>
<evidence type="ECO:0000313" key="10">
    <source>
        <dbReference type="Proteomes" id="UP001046870"/>
    </source>
</evidence>
<dbReference type="PROSITE" id="PS50209">
    <property type="entry name" value="CARD"/>
    <property type="match status" value="1"/>
</dbReference>
<evidence type="ECO:0000313" key="9">
    <source>
        <dbReference type="EMBL" id="KAG7469024.1"/>
    </source>
</evidence>
<keyword evidence="6" id="KW-1271">Inflammasome</keyword>
<dbReference type="GO" id="GO:0042981">
    <property type="term" value="P:regulation of apoptotic process"/>
    <property type="evidence" value="ECO:0007669"/>
    <property type="project" value="InterPro"/>
</dbReference>
<keyword evidence="3" id="KW-0399">Innate immunity</keyword>
<dbReference type="GO" id="GO:0045087">
    <property type="term" value="P:innate immune response"/>
    <property type="evidence" value="ECO:0007669"/>
    <property type="project" value="UniProtKB-KW"/>
</dbReference>
<dbReference type="PROSITE" id="PS50824">
    <property type="entry name" value="DAPIN"/>
    <property type="match status" value="1"/>
</dbReference>
<dbReference type="InterPro" id="IPR011029">
    <property type="entry name" value="DEATH-like_dom_sf"/>
</dbReference>
<evidence type="ECO:0000256" key="5">
    <source>
        <dbReference type="ARBA" id="ARBA00023198"/>
    </source>
</evidence>
<comment type="caution">
    <text evidence="9">The sequence shown here is derived from an EMBL/GenBank/DDBJ whole genome shotgun (WGS) entry which is preliminary data.</text>
</comment>
<dbReference type="PANTHER" id="PTHR46985:SF2">
    <property type="entry name" value="APOPTOSIS-ASSOCIATED SPECK-LIKE PROTEIN CONTAINING A CARD"/>
    <property type="match status" value="1"/>
</dbReference>
<evidence type="ECO:0000256" key="4">
    <source>
        <dbReference type="ARBA" id="ARBA00022859"/>
    </source>
</evidence>
<evidence type="ECO:0000256" key="3">
    <source>
        <dbReference type="ARBA" id="ARBA00022588"/>
    </source>
</evidence>
<dbReference type="Gene3D" id="1.10.533.10">
    <property type="entry name" value="Death Domain, Fas"/>
    <property type="match status" value="2"/>
</dbReference>
<feature type="domain" description="Pyrin" evidence="8">
    <location>
        <begin position="1"/>
        <end position="90"/>
    </location>
</feature>
<dbReference type="InterPro" id="IPR004020">
    <property type="entry name" value="DAPIN"/>
</dbReference>
<dbReference type="Pfam" id="PF02758">
    <property type="entry name" value="PYRIN"/>
    <property type="match status" value="1"/>
</dbReference>
<evidence type="ECO:0000256" key="1">
    <source>
        <dbReference type="ARBA" id="ARBA00004110"/>
    </source>
</evidence>
<keyword evidence="10" id="KW-1185">Reference proteome</keyword>
<keyword evidence="4" id="KW-0391">Immunity</keyword>
<protein>
    <recommendedName>
        <fullName evidence="11">Apoptosis-associated speck-like protein containing a CARD</fullName>
    </recommendedName>
</protein>
<dbReference type="PANTHER" id="PTHR46985">
    <property type="entry name" value="NACHT, LRR AND PYD DOMAINS-CONTAINING PROTEIN 1"/>
    <property type="match status" value="1"/>
</dbReference>
<dbReference type="GO" id="GO:0006954">
    <property type="term" value="P:inflammatory response"/>
    <property type="evidence" value="ECO:0007669"/>
    <property type="project" value="UniProtKB-KW"/>
</dbReference>
<feature type="domain" description="CARD" evidence="7">
    <location>
        <begin position="115"/>
        <end position="199"/>
    </location>
</feature>
<dbReference type="Pfam" id="PF00619">
    <property type="entry name" value="CARD"/>
    <property type="match status" value="1"/>
</dbReference>
<comment type="subcellular location">
    <subcellularLocation>
        <location evidence="1">Inflammasome</location>
    </subcellularLocation>
</comment>
<dbReference type="CDD" id="cd08330">
    <property type="entry name" value="CARD_ASC_NALP1"/>
    <property type="match status" value="1"/>
</dbReference>
<dbReference type="InterPro" id="IPR001315">
    <property type="entry name" value="CARD"/>
</dbReference>
<organism evidence="9 10">
    <name type="scientific">Megalops atlanticus</name>
    <name type="common">Tarpon</name>
    <name type="synonym">Clupea gigantea</name>
    <dbReference type="NCBI Taxonomy" id="7932"/>
    <lineage>
        <taxon>Eukaryota</taxon>
        <taxon>Metazoa</taxon>
        <taxon>Chordata</taxon>
        <taxon>Craniata</taxon>
        <taxon>Vertebrata</taxon>
        <taxon>Euteleostomi</taxon>
        <taxon>Actinopterygii</taxon>
        <taxon>Neopterygii</taxon>
        <taxon>Teleostei</taxon>
        <taxon>Elopiformes</taxon>
        <taxon>Megalopidae</taxon>
        <taxon>Megalops</taxon>
    </lineage>
</organism>
<gene>
    <name evidence="9" type="ORF">MATL_G00124430</name>
</gene>
<dbReference type="EMBL" id="JAFDVH010000010">
    <property type="protein sequence ID" value="KAG7469024.1"/>
    <property type="molecule type" value="Genomic_DNA"/>
</dbReference>